<dbReference type="EMBL" id="LAVA02000083">
    <property type="protein sequence ID" value="OIJ64298.1"/>
    <property type="molecule type" value="Genomic_DNA"/>
</dbReference>
<accession>A0A1J4NQ85</accession>
<evidence type="ECO:0000313" key="2">
    <source>
        <dbReference type="EMBL" id="OIJ64298.1"/>
    </source>
</evidence>
<gene>
    <name evidence="2" type="ORF">WN71_029530</name>
</gene>
<reference evidence="2" key="1">
    <citation type="submission" date="2016-10" db="EMBL/GenBank/DDBJ databases">
        <title>Genome sequence of Streptomyces mangrovisoli MUSC 149.</title>
        <authorList>
            <person name="Lee L.-H."/>
            <person name="Ser H.-L."/>
        </authorList>
    </citation>
    <scope>NUCLEOTIDE SEQUENCE [LARGE SCALE GENOMIC DNA]</scope>
    <source>
        <strain evidence="2">MUSC 149</strain>
    </source>
</reference>
<organism evidence="2 3">
    <name type="scientific">Streptomyces mangrovisoli</name>
    <dbReference type="NCBI Taxonomy" id="1428628"/>
    <lineage>
        <taxon>Bacteria</taxon>
        <taxon>Bacillati</taxon>
        <taxon>Actinomycetota</taxon>
        <taxon>Actinomycetes</taxon>
        <taxon>Kitasatosporales</taxon>
        <taxon>Streptomycetaceae</taxon>
        <taxon>Streptomyces</taxon>
    </lineage>
</organism>
<sequence>MHTLLDLGLCQAQFAARQTSPGLAMTDGYPGSPNSSRGKTEGVHLRLVLGGTRHPVAAAAPEVCGTSRTSEERAPAA</sequence>
<feature type="region of interest" description="Disordered" evidence="1">
    <location>
        <begin position="20"/>
        <end position="39"/>
    </location>
</feature>
<comment type="caution">
    <text evidence="2">The sequence shown here is derived from an EMBL/GenBank/DDBJ whole genome shotgun (WGS) entry which is preliminary data.</text>
</comment>
<protein>
    <submittedName>
        <fullName evidence="2">Uncharacterized protein</fullName>
    </submittedName>
</protein>
<proteinExistence type="predicted"/>
<dbReference type="AlphaFoldDB" id="A0A1J4NQ85"/>
<dbReference type="Proteomes" id="UP000034196">
    <property type="component" value="Unassembled WGS sequence"/>
</dbReference>
<name>A0A1J4NQ85_9ACTN</name>
<evidence type="ECO:0000256" key="1">
    <source>
        <dbReference type="SAM" id="MobiDB-lite"/>
    </source>
</evidence>
<evidence type="ECO:0000313" key="3">
    <source>
        <dbReference type="Proteomes" id="UP000034196"/>
    </source>
</evidence>
<keyword evidence="3" id="KW-1185">Reference proteome</keyword>